<evidence type="ECO:0000259" key="1">
    <source>
        <dbReference type="Pfam" id="PF11716"/>
    </source>
</evidence>
<dbReference type="InterPro" id="IPR017520">
    <property type="entry name" value="CHP03086"/>
</dbReference>
<dbReference type="InterPro" id="IPR017517">
    <property type="entry name" value="Maleyloyr_isom"/>
</dbReference>
<proteinExistence type="predicted"/>
<gene>
    <name evidence="2" type="ORF">Ato02nite_072730</name>
</gene>
<dbReference type="Pfam" id="PF11716">
    <property type="entry name" value="MDMPI_N"/>
    <property type="match status" value="1"/>
</dbReference>
<name>A0A919W6X9_9ACTN</name>
<dbReference type="NCBIfam" id="TIGR03086">
    <property type="entry name" value="TIGR03086 family metal-binding protein"/>
    <property type="match status" value="1"/>
</dbReference>
<accession>A0A919W6X9</accession>
<dbReference type="Proteomes" id="UP000677082">
    <property type="component" value="Unassembled WGS sequence"/>
</dbReference>
<dbReference type="EMBL" id="BOQN01000093">
    <property type="protein sequence ID" value="GIM95480.1"/>
    <property type="molecule type" value="Genomic_DNA"/>
</dbReference>
<protein>
    <submittedName>
        <fullName evidence="2">TIGR03086 family protein</fullName>
    </submittedName>
</protein>
<reference evidence="2 3" key="1">
    <citation type="submission" date="2021-03" db="EMBL/GenBank/DDBJ databases">
        <title>Whole genome shotgun sequence of Actinoplanes toevensis NBRC 105298.</title>
        <authorList>
            <person name="Komaki H."/>
            <person name="Tamura T."/>
        </authorList>
    </citation>
    <scope>NUCLEOTIDE SEQUENCE [LARGE SCALE GENOMIC DNA]</scope>
    <source>
        <strain evidence="2 3">NBRC 105298</strain>
    </source>
</reference>
<dbReference type="InterPro" id="IPR034660">
    <property type="entry name" value="DinB/YfiT-like"/>
</dbReference>
<sequence length="184" mass="19005">MDVALRAGVAVLERAVAYCLGSLSLVTPALLGAPTPCAGWDLECLLEHLIDSMAALREAAEAGRVTLAAPPPSGGVIPLARDQAVLLLGAWVSIRDNSPVRVDRATLSAPLVAGAGAIEVAAHGWDIARACGHLRPIPADLADELLDLAVVLIRPGDRPGRFARPLHLVGGGTASERLLAFLGR</sequence>
<organism evidence="2 3">
    <name type="scientific">Paractinoplanes toevensis</name>
    <dbReference type="NCBI Taxonomy" id="571911"/>
    <lineage>
        <taxon>Bacteria</taxon>
        <taxon>Bacillati</taxon>
        <taxon>Actinomycetota</taxon>
        <taxon>Actinomycetes</taxon>
        <taxon>Micromonosporales</taxon>
        <taxon>Micromonosporaceae</taxon>
        <taxon>Paractinoplanes</taxon>
    </lineage>
</organism>
<dbReference type="NCBIfam" id="TIGR03083">
    <property type="entry name" value="maleylpyruvate isomerase family mycothiol-dependent enzyme"/>
    <property type="match status" value="1"/>
</dbReference>
<dbReference type="SUPFAM" id="SSF109854">
    <property type="entry name" value="DinB/YfiT-like putative metalloenzymes"/>
    <property type="match status" value="1"/>
</dbReference>
<dbReference type="Gene3D" id="1.20.120.450">
    <property type="entry name" value="dinb family like domain"/>
    <property type="match status" value="1"/>
</dbReference>
<dbReference type="RefSeq" id="WP_213011189.1">
    <property type="nucleotide sequence ID" value="NZ_BOQN01000093.1"/>
</dbReference>
<comment type="caution">
    <text evidence="2">The sequence shown here is derived from an EMBL/GenBank/DDBJ whole genome shotgun (WGS) entry which is preliminary data.</text>
</comment>
<dbReference type="GO" id="GO:0046872">
    <property type="term" value="F:metal ion binding"/>
    <property type="evidence" value="ECO:0007669"/>
    <property type="project" value="InterPro"/>
</dbReference>
<dbReference type="AlphaFoldDB" id="A0A919W6X9"/>
<evidence type="ECO:0000313" key="3">
    <source>
        <dbReference type="Proteomes" id="UP000677082"/>
    </source>
</evidence>
<evidence type="ECO:0000313" key="2">
    <source>
        <dbReference type="EMBL" id="GIM95480.1"/>
    </source>
</evidence>
<feature type="domain" description="Mycothiol-dependent maleylpyruvate isomerase metal-binding" evidence="1">
    <location>
        <begin position="20"/>
        <end position="128"/>
    </location>
</feature>
<keyword evidence="3" id="KW-1185">Reference proteome</keyword>
<dbReference type="InterPro" id="IPR024344">
    <property type="entry name" value="MDMPI_metal-binding"/>
</dbReference>